<dbReference type="Pfam" id="PF05173">
    <property type="entry name" value="DapB_C"/>
    <property type="match status" value="1"/>
</dbReference>
<gene>
    <name evidence="15" type="ORF">ACHAWU_002341</name>
</gene>
<evidence type="ECO:0000256" key="6">
    <source>
        <dbReference type="ARBA" id="ARBA00023027"/>
    </source>
</evidence>
<dbReference type="Gene3D" id="3.30.360.10">
    <property type="entry name" value="Dihydrodipicolinate Reductase, domain 2"/>
    <property type="match status" value="1"/>
</dbReference>
<evidence type="ECO:0000256" key="12">
    <source>
        <dbReference type="SAM" id="SignalP"/>
    </source>
</evidence>
<comment type="similarity">
    <text evidence="1">Belongs to the DapB family.</text>
</comment>
<evidence type="ECO:0000256" key="3">
    <source>
        <dbReference type="ARBA" id="ARBA00022857"/>
    </source>
</evidence>
<keyword evidence="2" id="KW-0028">Amino-acid biosynthesis</keyword>
<comment type="catalytic activity">
    <reaction evidence="10">
        <text>(S)-2,3,4,5-tetrahydrodipicolinate + NADP(+) + H2O = (2S,4S)-4-hydroxy-2,3,4,5-tetrahydrodipicolinate + NADPH + H(+)</text>
        <dbReference type="Rhea" id="RHEA:35331"/>
        <dbReference type="ChEBI" id="CHEBI:15377"/>
        <dbReference type="ChEBI" id="CHEBI:15378"/>
        <dbReference type="ChEBI" id="CHEBI:16845"/>
        <dbReference type="ChEBI" id="CHEBI:57783"/>
        <dbReference type="ChEBI" id="CHEBI:58349"/>
        <dbReference type="ChEBI" id="CHEBI:67139"/>
        <dbReference type="EC" id="1.17.1.8"/>
    </reaction>
</comment>
<evidence type="ECO:0000259" key="14">
    <source>
        <dbReference type="Pfam" id="PF05173"/>
    </source>
</evidence>
<sequence>MKSIQLILASYAVILPSISGFSRQPPAELCHRQCPSSTAASSSPSFSMSSAALSMSSNDNSNFDPSSLRIMVNGMPGPMATAAAEACLRKGLSLAPVAMTGPAIEPTTITVTDSVTGKSMDVRLIPATDDGRTEIVSSLAGLRAAVGQANVLAIDYTHPSAVNDNAIFYAENSLPFVMGTTGGDRDKLMSDVVSRSAFAVIAPNMGKQIVAMQAGLEDMANKFPGAFAGYKLQVTESHQRTKADTSGTAKAVIDSLKKLSDDTFDVEKDIVMLRDDESSLAFGVSKEALNGHAFHTYTLTSSDGSVQFALQHNVEGRTVYAEGTADAVKFLASKVASGMEGRVFSMIDVLQAGALE</sequence>
<comment type="pathway">
    <text evidence="8">Amino-acid biosynthesis; L-lysine biosynthesis via DAP pathway; (S)-tetrahydrodipicolinate from L-aspartate: step 4/4.</text>
</comment>
<dbReference type="InterPro" id="IPR022663">
    <property type="entry name" value="DapB_C"/>
</dbReference>
<evidence type="ECO:0000256" key="8">
    <source>
        <dbReference type="ARBA" id="ARBA00037922"/>
    </source>
</evidence>
<dbReference type="PANTHER" id="PTHR20836">
    <property type="entry name" value="DIHYDRODIPICOLINATE REDUCTASE"/>
    <property type="match status" value="1"/>
</dbReference>
<keyword evidence="5" id="KW-0560">Oxidoreductase</keyword>
<proteinExistence type="inferred from homology"/>
<dbReference type="EC" id="1.17.1.8" evidence="9"/>
<comment type="caution">
    <text evidence="15">The sequence shown here is derived from an EMBL/GenBank/DDBJ whole genome shotgun (WGS) entry which is preliminary data.</text>
</comment>
<accession>A0ABD3MND7</accession>
<protein>
    <recommendedName>
        <fullName evidence="9">4-hydroxy-tetrahydrodipicolinate reductase</fullName>
        <ecNumber evidence="9">1.17.1.8</ecNumber>
    </recommendedName>
</protein>
<feature type="domain" description="Dihydrodipicolinate reductase N-terminal" evidence="13">
    <location>
        <begin position="69"/>
        <end position="205"/>
    </location>
</feature>
<dbReference type="GO" id="GO:0019877">
    <property type="term" value="P:diaminopimelate biosynthetic process"/>
    <property type="evidence" value="ECO:0007669"/>
    <property type="project" value="UniProtKB-KW"/>
</dbReference>
<dbReference type="Gene3D" id="3.40.50.720">
    <property type="entry name" value="NAD(P)-binding Rossmann-like Domain"/>
    <property type="match status" value="1"/>
</dbReference>
<evidence type="ECO:0000256" key="5">
    <source>
        <dbReference type="ARBA" id="ARBA00023002"/>
    </source>
</evidence>
<keyword evidence="4" id="KW-0220">Diaminopimelate biosynthesis</keyword>
<feature type="chain" id="PRO_5044843481" description="4-hydroxy-tetrahydrodipicolinate reductase" evidence="12">
    <location>
        <begin position="21"/>
        <end position="356"/>
    </location>
</feature>
<keyword evidence="7" id="KW-0457">Lysine biosynthesis</keyword>
<keyword evidence="3" id="KW-0521">NADP</keyword>
<dbReference type="GO" id="GO:0009085">
    <property type="term" value="P:lysine biosynthetic process"/>
    <property type="evidence" value="ECO:0007669"/>
    <property type="project" value="UniProtKB-KW"/>
</dbReference>
<dbReference type="Proteomes" id="UP001530293">
    <property type="component" value="Unassembled WGS sequence"/>
</dbReference>
<feature type="signal peptide" evidence="12">
    <location>
        <begin position="1"/>
        <end position="20"/>
    </location>
</feature>
<comment type="catalytic activity">
    <reaction evidence="11">
        <text>(S)-2,3,4,5-tetrahydrodipicolinate + NAD(+) + H2O = (2S,4S)-4-hydroxy-2,3,4,5-tetrahydrodipicolinate + NADH + H(+)</text>
        <dbReference type="Rhea" id="RHEA:35323"/>
        <dbReference type="ChEBI" id="CHEBI:15377"/>
        <dbReference type="ChEBI" id="CHEBI:15378"/>
        <dbReference type="ChEBI" id="CHEBI:16845"/>
        <dbReference type="ChEBI" id="CHEBI:57540"/>
        <dbReference type="ChEBI" id="CHEBI:57945"/>
        <dbReference type="ChEBI" id="CHEBI:67139"/>
        <dbReference type="EC" id="1.17.1.8"/>
    </reaction>
</comment>
<keyword evidence="6" id="KW-0520">NAD</keyword>
<evidence type="ECO:0000313" key="16">
    <source>
        <dbReference type="Proteomes" id="UP001530293"/>
    </source>
</evidence>
<evidence type="ECO:0000313" key="15">
    <source>
        <dbReference type="EMBL" id="KAL3765423.1"/>
    </source>
</evidence>
<reference evidence="15 16" key="1">
    <citation type="submission" date="2024-10" db="EMBL/GenBank/DDBJ databases">
        <title>Updated reference genomes for cyclostephanoid diatoms.</title>
        <authorList>
            <person name="Roberts W.R."/>
            <person name="Alverson A.J."/>
        </authorList>
    </citation>
    <scope>NUCLEOTIDE SEQUENCE [LARGE SCALE GENOMIC DNA]</scope>
    <source>
        <strain evidence="15 16">AJA232-27</strain>
    </source>
</reference>
<evidence type="ECO:0000256" key="11">
    <source>
        <dbReference type="ARBA" id="ARBA00049396"/>
    </source>
</evidence>
<dbReference type="InterPro" id="IPR036291">
    <property type="entry name" value="NAD(P)-bd_dom_sf"/>
</dbReference>
<dbReference type="PANTHER" id="PTHR20836:SF0">
    <property type="entry name" value="4-HYDROXY-TETRAHYDRODIPICOLINATE REDUCTASE 1, CHLOROPLASTIC-RELATED"/>
    <property type="match status" value="1"/>
</dbReference>
<name>A0ABD3MND7_9STRA</name>
<evidence type="ECO:0000256" key="4">
    <source>
        <dbReference type="ARBA" id="ARBA00022915"/>
    </source>
</evidence>
<keyword evidence="12" id="KW-0732">Signal</keyword>
<keyword evidence="16" id="KW-1185">Reference proteome</keyword>
<feature type="domain" description="Dihydrodipicolinate reductase C-terminal" evidence="14">
    <location>
        <begin position="211"/>
        <end position="350"/>
    </location>
</feature>
<evidence type="ECO:0000256" key="9">
    <source>
        <dbReference type="ARBA" id="ARBA00038983"/>
    </source>
</evidence>
<dbReference type="EMBL" id="JALLBG020000096">
    <property type="protein sequence ID" value="KAL3765423.1"/>
    <property type="molecule type" value="Genomic_DNA"/>
</dbReference>
<dbReference type="SUPFAM" id="SSF51735">
    <property type="entry name" value="NAD(P)-binding Rossmann-fold domains"/>
    <property type="match status" value="1"/>
</dbReference>
<evidence type="ECO:0000256" key="2">
    <source>
        <dbReference type="ARBA" id="ARBA00022605"/>
    </source>
</evidence>
<evidence type="ECO:0000259" key="13">
    <source>
        <dbReference type="Pfam" id="PF01113"/>
    </source>
</evidence>
<evidence type="ECO:0000256" key="7">
    <source>
        <dbReference type="ARBA" id="ARBA00023154"/>
    </source>
</evidence>
<evidence type="ECO:0000256" key="1">
    <source>
        <dbReference type="ARBA" id="ARBA00006642"/>
    </source>
</evidence>
<dbReference type="AlphaFoldDB" id="A0ABD3MND7"/>
<dbReference type="Pfam" id="PF01113">
    <property type="entry name" value="DapB_N"/>
    <property type="match status" value="1"/>
</dbReference>
<organism evidence="15 16">
    <name type="scientific">Discostella pseudostelligera</name>
    <dbReference type="NCBI Taxonomy" id="259834"/>
    <lineage>
        <taxon>Eukaryota</taxon>
        <taxon>Sar</taxon>
        <taxon>Stramenopiles</taxon>
        <taxon>Ochrophyta</taxon>
        <taxon>Bacillariophyta</taxon>
        <taxon>Coscinodiscophyceae</taxon>
        <taxon>Thalassiosirophycidae</taxon>
        <taxon>Stephanodiscales</taxon>
        <taxon>Stephanodiscaceae</taxon>
        <taxon>Discostella</taxon>
    </lineage>
</organism>
<evidence type="ECO:0000256" key="10">
    <source>
        <dbReference type="ARBA" id="ARBA00049080"/>
    </source>
</evidence>
<dbReference type="GO" id="GO:0008839">
    <property type="term" value="F:4-hydroxy-tetrahydrodipicolinate reductase"/>
    <property type="evidence" value="ECO:0007669"/>
    <property type="project" value="UniProtKB-EC"/>
</dbReference>
<dbReference type="InterPro" id="IPR023940">
    <property type="entry name" value="DHDPR_bac"/>
</dbReference>
<dbReference type="InterPro" id="IPR000846">
    <property type="entry name" value="DapB_N"/>
</dbReference>